<evidence type="ECO:0000256" key="1">
    <source>
        <dbReference type="SAM" id="MobiDB-lite"/>
    </source>
</evidence>
<reference evidence="2 3" key="1">
    <citation type="submission" date="2015-10" db="EMBL/GenBank/DDBJ databases">
        <title>Full genome of DAOMC 229536 Phialocephala scopiformis, a fungal endophyte of spruce producing the potent anti-insectan compound rugulosin.</title>
        <authorList>
            <consortium name="DOE Joint Genome Institute"/>
            <person name="Walker A.K."/>
            <person name="Frasz S.L."/>
            <person name="Seifert K.A."/>
            <person name="Miller J.D."/>
            <person name="Mondo S.J."/>
            <person name="Labutti K."/>
            <person name="Lipzen A."/>
            <person name="Dockter R."/>
            <person name="Kennedy M."/>
            <person name="Grigoriev I.V."/>
            <person name="Spatafora J.W."/>
        </authorList>
    </citation>
    <scope>NUCLEOTIDE SEQUENCE [LARGE SCALE GENOMIC DNA]</scope>
    <source>
        <strain evidence="2 3">CBS 120377</strain>
    </source>
</reference>
<feature type="compositionally biased region" description="Polar residues" evidence="1">
    <location>
        <begin position="107"/>
        <end position="117"/>
    </location>
</feature>
<evidence type="ECO:0000313" key="2">
    <source>
        <dbReference type="EMBL" id="KUJ17230.1"/>
    </source>
</evidence>
<protein>
    <submittedName>
        <fullName evidence="2">Uncharacterized protein</fullName>
    </submittedName>
</protein>
<feature type="compositionally biased region" description="Gly residues" evidence="1">
    <location>
        <begin position="86"/>
        <end position="95"/>
    </location>
</feature>
<dbReference type="Proteomes" id="UP000070700">
    <property type="component" value="Unassembled WGS sequence"/>
</dbReference>
<feature type="compositionally biased region" description="Basic and acidic residues" evidence="1">
    <location>
        <begin position="222"/>
        <end position="231"/>
    </location>
</feature>
<gene>
    <name evidence="2" type="ORF">LY89DRAFT_718875</name>
</gene>
<keyword evidence="3" id="KW-1185">Reference proteome</keyword>
<dbReference type="EMBL" id="KQ947415">
    <property type="protein sequence ID" value="KUJ17230.1"/>
    <property type="molecule type" value="Genomic_DNA"/>
</dbReference>
<feature type="region of interest" description="Disordered" evidence="1">
    <location>
        <begin position="213"/>
        <end position="252"/>
    </location>
</feature>
<dbReference type="KEGG" id="psco:LY89DRAFT_718875"/>
<proteinExistence type="predicted"/>
<accession>A0A194XAN2</accession>
<name>A0A194XAN2_MOLSC</name>
<sequence length="252" mass="26922">MSNTFVQVNSIGEQNGLGPRLVRPWTKPKYIMCSLLPCNTTFPCLQHNKHRQRSSTMAPNGQLPRLIYSLRSRPNNTQNADNINNLGGGAGGGLTGNTQATGLNPIVPSTGSVNNHPSPAPTVPSIVPLPTLPPNTTVAATLPQITAGANGRIISQRIMRDWPYAWIATARNNKESNPHMCRPCARQKKGAVNECFGGPWCLRCRRVGNSKHQCQNAPEFRGPQDRPDKGPPKNNQRGGRGGGGAGAGGITA</sequence>
<feature type="region of interest" description="Disordered" evidence="1">
    <location>
        <begin position="77"/>
        <end position="119"/>
    </location>
</feature>
<feature type="compositionally biased region" description="Gly residues" evidence="1">
    <location>
        <begin position="238"/>
        <end position="252"/>
    </location>
</feature>
<organism evidence="2 3">
    <name type="scientific">Mollisia scopiformis</name>
    <name type="common">Conifer needle endophyte fungus</name>
    <name type="synonym">Phialocephala scopiformis</name>
    <dbReference type="NCBI Taxonomy" id="149040"/>
    <lineage>
        <taxon>Eukaryota</taxon>
        <taxon>Fungi</taxon>
        <taxon>Dikarya</taxon>
        <taxon>Ascomycota</taxon>
        <taxon>Pezizomycotina</taxon>
        <taxon>Leotiomycetes</taxon>
        <taxon>Helotiales</taxon>
        <taxon>Mollisiaceae</taxon>
        <taxon>Mollisia</taxon>
    </lineage>
</organism>
<dbReference type="InParanoid" id="A0A194XAN2"/>
<dbReference type="RefSeq" id="XP_018071585.1">
    <property type="nucleotide sequence ID" value="XM_018218454.1"/>
</dbReference>
<evidence type="ECO:0000313" key="3">
    <source>
        <dbReference type="Proteomes" id="UP000070700"/>
    </source>
</evidence>
<dbReference type="GeneID" id="28828180"/>
<dbReference type="AlphaFoldDB" id="A0A194XAN2"/>